<sequence length="216" mass="23807">MAAYLIGTFSGNPSHTFVSLAIRILHGLNPAECSHAPAYRRILAIGYDLDINNSLRLSTPPIPRASNIPQSLPDDCIDHSILYLPYGVLGNFDLLDTFCKFSTIKLHVYRELYSTSAREKSDSEVIAAVGKLDSLLQDWKDNVPKEYRPDTAQPEDVESNYTGNVVNGPETSWSVSIHPFVESTSLYISPAVRACSTNINAASPPHSPRPYALCRL</sequence>
<dbReference type="PANTHER" id="PTHR46910:SF25">
    <property type="entry name" value="ABC-TRANSPORTER-REGULATING TRANSCRIPTION FACTOR"/>
    <property type="match status" value="1"/>
</dbReference>
<dbReference type="AlphaFoldDB" id="A0A5M9MIT9"/>
<accession>A0A5M9MIT9</accession>
<organism evidence="2 3">
    <name type="scientific">Aspergillus tanneri</name>
    <dbReference type="NCBI Taxonomy" id="1220188"/>
    <lineage>
        <taxon>Eukaryota</taxon>
        <taxon>Fungi</taxon>
        <taxon>Dikarya</taxon>
        <taxon>Ascomycota</taxon>
        <taxon>Pezizomycotina</taxon>
        <taxon>Eurotiomycetes</taxon>
        <taxon>Eurotiomycetidae</taxon>
        <taxon>Eurotiales</taxon>
        <taxon>Aspergillaceae</taxon>
        <taxon>Aspergillus</taxon>
        <taxon>Aspergillus subgen. Circumdati</taxon>
    </lineage>
</organism>
<dbReference type="GeneID" id="54328316"/>
<reference evidence="2 3" key="1">
    <citation type="submission" date="2019-08" db="EMBL/GenBank/DDBJ databases">
        <title>The genome sequence of a newly discovered highly antifungal drug resistant Aspergillus species, Aspergillus tanneri NIH 1004.</title>
        <authorList>
            <person name="Mounaud S."/>
            <person name="Singh I."/>
            <person name="Joardar V."/>
            <person name="Pakala S."/>
            <person name="Pakala S."/>
            <person name="Venepally P."/>
            <person name="Chung J.K."/>
            <person name="Losada L."/>
            <person name="Nierman W.C."/>
        </authorList>
    </citation>
    <scope>NUCLEOTIDE SEQUENCE [LARGE SCALE GENOMIC DNA]</scope>
    <source>
        <strain evidence="2 3">NIH1004</strain>
    </source>
</reference>
<evidence type="ECO:0000313" key="2">
    <source>
        <dbReference type="EMBL" id="KAA8646935.1"/>
    </source>
</evidence>
<dbReference type="RefSeq" id="XP_033426296.1">
    <property type="nucleotide sequence ID" value="XM_033570264.1"/>
</dbReference>
<name>A0A5M9MIT9_9EURO</name>
<dbReference type="CDD" id="cd12148">
    <property type="entry name" value="fungal_TF_MHR"/>
    <property type="match status" value="1"/>
</dbReference>
<comment type="caution">
    <text evidence="2">The sequence shown here is derived from an EMBL/GenBank/DDBJ whole genome shotgun (WGS) entry which is preliminary data.</text>
</comment>
<evidence type="ECO:0000256" key="1">
    <source>
        <dbReference type="ARBA" id="ARBA00023242"/>
    </source>
</evidence>
<dbReference type="GO" id="GO:0003700">
    <property type="term" value="F:DNA-binding transcription factor activity"/>
    <property type="evidence" value="ECO:0007669"/>
    <property type="project" value="InterPro"/>
</dbReference>
<evidence type="ECO:0000313" key="3">
    <source>
        <dbReference type="Proteomes" id="UP000324241"/>
    </source>
</evidence>
<protein>
    <submittedName>
        <fullName evidence="2">Uncharacterized protein</fullName>
    </submittedName>
</protein>
<dbReference type="OrthoDB" id="4487712at2759"/>
<dbReference type="EMBL" id="QUQM01000004">
    <property type="protein sequence ID" value="KAA8646935.1"/>
    <property type="molecule type" value="Genomic_DNA"/>
</dbReference>
<dbReference type="PANTHER" id="PTHR46910">
    <property type="entry name" value="TRANSCRIPTION FACTOR PDR1"/>
    <property type="match status" value="1"/>
</dbReference>
<dbReference type="Proteomes" id="UP000324241">
    <property type="component" value="Unassembled WGS sequence"/>
</dbReference>
<gene>
    <name evidence="2" type="ORF">ATNIH1004_005614</name>
</gene>
<keyword evidence="1" id="KW-0539">Nucleus</keyword>
<proteinExistence type="predicted"/>
<dbReference type="InterPro" id="IPR050987">
    <property type="entry name" value="AtrR-like"/>
</dbReference>